<evidence type="ECO:0000313" key="2">
    <source>
        <dbReference type="EMBL" id="KAH9834906.1"/>
    </source>
</evidence>
<comment type="caution">
    <text evidence="2">The sequence shown here is derived from an EMBL/GenBank/DDBJ whole genome shotgun (WGS) entry which is preliminary data.</text>
</comment>
<dbReference type="Proteomes" id="UP000814176">
    <property type="component" value="Unassembled WGS sequence"/>
</dbReference>
<dbReference type="GeneID" id="71997212"/>
<feature type="region of interest" description="Disordered" evidence="1">
    <location>
        <begin position="1"/>
        <end position="33"/>
    </location>
</feature>
<gene>
    <name evidence="2" type="ORF">C8Q71DRAFT_130855</name>
</gene>
<accession>A0ABQ8KBH1</accession>
<protein>
    <submittedName>
        <fullName evidence="2">Uncharacterized protein</fullName>
    </submittedName>
</protein>
<dbReference type="EMBL" id="JADCUA010000014">
    <property type="protein sequence ID" value="KAH9834906.1"/>
    <property type="molecule type" value="Genomic_DNA"/>
</dbReference>
<organism evidence="2 3">
    <name type="scientific">Rhodofomes roseus</name>
    <dbReference type="NCBI Taxonomy" id="34475"/>
    <lineage>
        <taxon>Eukaryota</taxon>
        <taxon>Fungi</taxon>
        <taxon>Dikarya</taxon>
        <taxon>Basidiomycota</taxon>
        <taxon>Agaricomycotina</taxon>
        <taxon>Agaricomycetes</taxon>
        <taxon>Polyporales</taxon>
        <taxon>Rhodofomes</taxon>
    </lineage>
</organism>
<sequence>MLNDPATRAHCPSGTSHNATNIDGDAGRSTADTVQTRRDAVRNDTPTVQHLPHDFTSSRKSRLVPIACKLLFRTLLSGAAARWHSPSRVSAARVAPLDDRHSSLAAHAPRAFTGRVLPFTQPGGGYSLLRARGYPSPTHSAGSPMLVSLPPFRGRCFAAGAAQSAVRPHVDEHPDRLHCTAPSATASRGCVARDDPPGARSHFGWLTTLRPIRRGLPCDGASASAGSTATETVLVLAVMRGSGR</sequence>
<evidence type="ECO:0000313" key="3">
    <source>
        <dbReference type="Proteomes" id="UP000814176"/>
    </source>
</evidence>
<proteinExistence type="predicted"/>
<name>A0ABQ8KBH1_9APHY</name>
<reference evidence="2 3" key="1">
    <citation type="journal article" date="2021" name="Environ. Microbiol.">
        <title>Gene family expansions and transcriptome signatures uncover fungal adaptations to wood decay.</title>
        <authorList>
            <person name="Hage H."/>
            <person name="Miyauchi S."/>
            <person name="Viragh M."/>
            <person name="Drula E."/>
            <person name="Min B."/>
            <person name="Chaduli D."/>
            <person name="Navarro D."/>
            <person name="Favel A."/>
            <person name="Norest M."/>
            <person name="Lesage-Meessen L."/>
            <person name="Balint B."/>
            <person name="Merenyi Z."/>
            <person name="de Eugenio L."/>
            <person name="Morin E."/>
            <person name="Martinez A.T."/>
            <person name="Baldrian P."/>
            <person name="Stursova M."/>
            <person name="Martinez M.J."/>
            <person name="Novotny C."/>
            <person name="Magnuson J.K."/>
            <person name="Spatafora J.W."/>
            <person name="Maurice S."/>
            <person name="Pangilinan J."/>
            <person name="Andreopoulos W."/>
            <person name="LaButti K."/>
            <person name="Hundley H."/>
            <person name="Na H."/>
            <person name="Kuo A."/>
            <person name="Barry K."/>
            <person name="Lipzen A."/>
            <person name="Henrissat B."/>
            <person name="Riley R."/>
            <person name="Ahrendt S."/>
            <person name="Nagy L.G."/>
            <person name="Grigoriev I.V."/>
            <person name="Martin F."/>
            <person name="Rosso M.N."/>
        </authorList>
    </citation>
    <scope>NUCLEOTIDE SEQUENCE [LARGE SCALE GENOMIC DNA]</scope>
    <source>
        <strain evidence="2 3">CIRM-BRFM 1785</strain>
    </source>
</reference>
<keyword evidence="3" id="KW-1185">Reference proteome</keyword>
<evidence type="ECO:0000256" key="1">
    <source>
        <dbReference type="SAM" id="MobiDB-lite"/>
    </source>
</evidence>
<dbReference type="RefSeq" id="XP_047777392.1">
    <property type="nucleotide sequence ID" value="XM_047916480.1"/>
</dbReference>